<keyword evidence="1" id="KW-0175">Coiled coil</keyword>
<evidence type="ECO:0000259" key="3">
    <source>
        <dbReference type="SMART" id="SM01257"/>
    </source>
</evidence>
<dbReference type="InterPro" id="IPR029326">
    <property type="entry name" value="SSFA2_C"/>
</dbReference>
<dbReference type="EMBL" id="JAOPHQ010000289">
    <property type="protein sequence ID" value="KAK0155342.1"/>
    <property type="molecule type" value="Genomic_DNA"/>
</dbReference>
<feature type="domain" description="ITPR-interacting" evidence="3">
    <location>
        <begin position="1"/>
        <end position="126"/>
    </location>
</feature>
<feature type="region of interest" description="Disordered" evidence="2">
    <location>
        <begin position="921"/>
        <end position="947"/>
    </location>
</feature>
<feature type="region of interest" description="Disordered" evidence="2">
    <location>
        <begin position="201"/>
        <end position="232"/>
    </location>
</feature>
<feature type="compositionally biased region" description="Basic and acidic residues" evidence="2">
    <location>
        <begin position="615"/>
        <end position="629"/>
    </location>
</feature>
<dbReference type="InterPro" id="IPR043444">
    <property type="entry name" value="TESPA1-like"/>
</dbReference>
<dbReference type="InterPro" id="IPR029325">
    <property type="entry name" value="ITPR-bd"/>
</dbReference>
<protein>
    <submittedName>
        <fullName evidence="4">Coiled-coil domain-containing protein 129</fullName>
    </submittedName>
</protein>
<name>A0AA47NC66_MERPO</name>
<dbReference type="Proteomes" id="UP001174136">
    <property type="component" value="Unassembled WGS sequence"/>
</dbReference>
<dbReference type="SMART" id="SM01257">
    <property type="entry name" value="KRAP_IP3R_bind"/>
    <property type="match status" value="1"/>
</dbReference>
<keyword evidence="5" id="KW-1185">Reference proteome</keyword>
<evidence type="ECO:0000313" key="4">
    <source>
        <dbReference type="EMBL" id="KAK0155342.1"/>
    </source>
</evidence>
<feature type="compositionally biased region" description="Polar residues" evidence="2">
    <location>
        <begin position="300"/>
        <end position="312"/>
    </location>
</feature>
<dbReference type="Pfam" id="PF14723">
    <property type="entry name" value="SSFA2_C"/>
    <property type="match status" value="1"/>
</dbReference>
<dbReference type="Pfam" id="PF14722">
    <property type="entry name" value="KRAP_IP3R_bind"/>
    <property type="match status" value="1"/>
</dbReference>
<feature type="region of interest" description="Disordered" evidence="2">
    <location>
        <begin position="398"/>
        <end position="419"/>
    </location>
</feature>
<accession>A0AA47NC66</accession>
<dbReference type="PANTHER" id="PTHR17469">
    <property type="entry name" value="SPERM SPECIFIC ANTIGEN 2-RELATED"/>
    <property type="match status" value="1"/>
</dbReference>
<feature type="compositionally biased region" description="Basic and acidic residues" evidence="2">
    <location>
        <begin position="398"/>
        <end position="415"/>
    </location>
</feature>
<evidence type="ECO:0000313" key="5">
    <source>
        <dbReference type="Proteomes" id="UP001174136"/>
    </source>
</evidence>
<gene>
    <name evidence="4" type="primary">CCDC129</name>
    <name evidence="4" type="ORF">N1851_002299</name>
</gene>
<reference evidence="4" key="1">
    <citation type="journal article" date="2023" name="Front. Mar. Sci.">
        <title>A new Merluccius polli reference genome to investigate the effects of global change in West African waters.</title>
        <authorList>
            <person name="Mateo J.L."/>
            <person name="Blanco-Fernandez C."/>
            <person name="Garcia-Vazquez E."/>
            <person name="Machado-Schiaffino G."/>
        </authorList>
    </citation>
    <scope>NUCLEOTIDE SEQUENCE</scope>
    <source>
        <strain evidence="4">C29</strain>
        <tissue evidence="4">Fin</tissue>
    </source>
</reference>
<comment type="caution">
    <text evidence="4">The sequence shown here is derived from an EMBL/GenBank/DDBJ whole genome shotgun (WGS) entry which is preliminary data.</text>
</comment>
<feature type="region of interest" description="Disordered" evidence="2">
    <location>
        <begin position="300"/>
        <end position="362"/>
    </location>
</feature>
<sequence length="1365" mass="147072">MWKDDPEEVLLDLGFGCDELDISGRIPARFINAPSQARGINIQVFLEAQKNRLDLENPDVSNRFRQLEVLHQVTTAFTSLVGGGSSCAPFNPMKAPRSSPGKNLPAEALERRRRMGLLLRRASKMSFAPAPGGVTDEGVPAALLKGDKKALGIKRPTGLTPLAEDQVLQGPQGIQGLPEQHFPQSLVEFKVQEETIRLELLEDDQPLETTSISSGSSQRKRSPGKARESFEMEEVHSFDEGSVVSGYTGGPENIVWGIMRTNSTQSDSSGFLEEPFVPSLTPGPELIKVFLTMLTLSGMSGGSTDSQITVRENPSPPSSPCFLASPSPLPHSHISPAHHLSLSPSSVRPSDSAPGKSLPSVTTVAPVPQWPLPSLASPPPPVRLPSSLDSLPDRIKQWTSERECSPQTSETRKGADVASDPCLATSLLSPMLEEYMLSATPTSPTLTPTSSITSFLPPSVIRPAAHEPQSSTLEDKKHRGNGEDERSSPPGPSPPHNSNLGVLGLGSTQIKDLEVEVPLPEPSLYPTPSYKPDQGPPDVLNSQLSPAHKQSAAPLTWPDDVTTNALGGSVPEDKNVGSVSPGSPVLDVITVKMDHLAGSSECSSLRHYGDSGGGVEERSEQAAQRHGDIVQDTDSSAILCTGSGSRPQFQNTEIKQIKPRLLPLIAETDIATIEITIPDSRSLSQVVAGETKHCKKEWSVRCHHIVETDIDEAESAAPQAGTRTLSEALAGETKHIQTEPCGRFNRILETDLEEIESTIPEPGFGTNLSRRFDEIMEMDIDAIESAVPLSEVLVGATKKHSESIGVYESLETNRDEPDLGMYKSRFGVSEDKVLEPNGGATLIHKPTGPIAIESLGEVFETSLDGSQCDSEYGDVDAICLELDSDGFVYWAEPIRVSSTSPALSQLEGCWAGIAAPPAGPIGLDSSSSSPDPAIDSLSSRSPETDSVRNASLKTLSCVATGTSIGEDIASSPTSPSLPAHHQRSQQNVKKCCSVSVQMPSFPSTCTVSNIIKRKDVPYTTVIYEPKPMSTSLPCLDTSTPLRAVQSWTDLQLQRKGLNTTSWGGLQASLSPGSLRAVNTEMPLSPTTVFSSDPTFMTASNSHWSTDTLPVSATSFQSNSMSLVGTSGLWPEDEDEDSDIKIGKVKDRLEEKLWEGPLVNHKSCCYSCDGHHTCAQTHLKRQPSAQNLPYSLDELEGMICCLQKFRVVLADIEEQVSEDQATVFSALSETDREEVCDITELRKAVKQEAVELELQLKELAHHYDENFKMKMHRLLTEQSLLCSQLRLLPPPVAISPAESATPTQSISTQCSLPPFSVVQPHTSTDASEVELPPLPECLAIDSPMLGCSATKPDKLDFVGFLQRVRG</sequence>
<feature type="compositionally biased region" description="Low complexity" evidence="2">
    <location>
        <begin position="323"/>
        <end position="354"/>
    </location>
</feature>
<feature type="region of interest" description="Disordered" evidence="2">
    <location>
        <begin position="603"/>
        <end position="629"/>
    </location>
</feature>
<dbReference type="PANTHER" id="PTHR17469:SF14">
    <property type="entry name" value="PROTEIN ITPRID1"/>
    <property type="match status" value="1"/>
</dbReference>
<proteinExistence type="predicted"/>
<feature type="region of interest" description="Disordered" evidence="2">
    <location>
        <begin position="462"/>
        <end position="503"/>
    </location>
</feature>
<evidence type="ECO:0000256" key="1">
    <source>
        <dbReference type="ARBA" id="ARBA00023054"/>
    </source>
</evidence>
<organism evidence="4 5">
    <name type="scientific">Merluccius polli</name>
    <name type="common">Benguela hake</name>
    <name type="synonym">Merluccius cadenati</name>
    <dbReference type="NCBI Taxonomy" id="89951"/>
    <lineage>
        <taxon>Eukaryota</taxon>
        <taxon>Metazoa</taxon>
        <taxon>Chordata</taxon>
        <taxon>Craniata</taxon>
        <taxon>Vertebrata</taxon>
        <taxon>Euteleostomi</taxon>
        <taxon>Actinopterygii</taxon>
        <taxon>Neopterygii</taxon>
        <taxon>Teleostei</taxon>
        <taxon>Neoteleostei</taxon>
        <taxon>Acanthomorphata</taxon>
        <taxon>Zeiogadaria</taxon>
        <taxon>Gadariae</taxon>
        <taxon>Gadiformes</taxon>
        <taxon>Gadoidei</taxon>
        <taxon>Merlucciidae</taxon>
        <taxon>Merluccius</taxon>
    </lineage>
</organism>
<evidence type="ECO:0000256" key="2">
    <source>
        <dbReference type="SAM" id="MobiDB-lite"/>
    </source>
</evidence>
<dbReference type="GO" id="GO:0005102">
    <property type="term" value="F:signaling receptor binding"/>
    <property type="evidence" value="ECO:0007669"/>
    <property type="project" value="InterPro"/>
</dbReference>
<feature type="region of interest" description="Disordered" evidence="2">
    <location>
        <begin position="519"/>
        <end position="581"/>
    </location>
</feature>
<feature type="compositionally biased region" description="Basic and acidic residues" evidence="2">
    <location>
        <begin position="473"/>
        <end position="487"/>
    </location>
</feature>
<feature type="compositionally biased region" description="Low complexity" evidence="2">
    <location>
        <begin position="921"/>
        <end position="939"/>
    </location>
</feature>